<keyword evidence="2" id="KW-1185">Reference proteome</keyword>
<name>A0A4Y8LFC9_9BACL</name>
<protein>
    <submittedName>
        <fullName evidence="1">Uncharacterized protein</fullName>
    </submittedName>
</protein>
<evidence type="ECO:0000313" key="2">
    <source>
        <dbReference type="Proteomes" id="UP000297776"/>
    </source>
</evidence>
<dbReference type="AlphaFoldDB" id="A0A4Y8LFC9"/>
<dbReference type="RefSeq" id="WP_134381200.1">
    <property type="nucleotide sequence ID" value="NZ_SORX01000004.1"/>
</dbReference>
<comment type="caution">
    <text evidence="1">The sequence shown here is derived from an EMBL/GenBank/DDBJ whole genome shotgun (WGS) entry which is preliminary data.</text>
</comment>
<sequence>MTKKLKNSNPNHLFTKSLINYFGHKNVAFVEEYDNKKVKHIYFRINKKSYRNVTFVFDCTDKNINDPINLELIYFFADYVDTYEDWSSDEINYVFGGIIKPVLPKPDKN</sequence>
<gene>
    <name evidence="1" type="ORF">E2626_07865</name>
</gene>
<dbReference type="EMBL" id="SORX01000004">
    <property type="protein sequence ID" value="TFE01482.1"/>
    <property type="molecule type" value="Genomic_DNA"/>
</dbReference>
<dbReference type="Proteomes" id="UP000297776">
    <property type="component" value="Unassembled WGS sequence"/>
</dbReference>
<proteinExistence type="predicted"/>
<accession>A0A4Y8LFC9</accession>
<reference evidence="1 2" key="1">
    <citation type="submission" date="2019-03" db="EMBL/GenBank/DDBJ databases">
        <authorList>
            <person name="Yang Y."/>
        </authorList>
    </citation>
    <scope>NUCLEOTIDE SEQUENCE [LARGE SCALE GENOMIC DNA]</scope>
    <source>
        <strain evidence="1 2">ASL-1</strain>
    </source>
</reference>
<evidence type="ECO:0000313" key="1">
    <source>
        <dbReference type="EMBL" id="TFE01482.1"/>
    </source>
</evidence>
<dbReference type="OrthoDB" id="9974858at2"/>
<organism evidence="1 2">
    <name type="scientific">Jeotgalibacillus salarius</name>
    <dbReference type="NCBI Taxonomy" id="546023"/>
    <lineage>
        <taxon>Bacteria</taxon>
        <taxon>Bacillati</taxon>
        <taxon>Bacillota</taxon>
        <taxon>Bacilli</taxon>
        <taxon>Bacillales</taxon>
        <taxon>Caryophanaceae</taxon>
        <taxon>Jeotgalibacillus</taxon>
    </lineage>
</organism>